<keyword evidence="2 3" id="KW-0802">TPR repeat</keyword>
<protein>
    <submittedName>
        <fullName evidence="4">Tetratricopeptide repeat protein</fullName>
    </submittedName>
</protein>
<evidence type="ECO:0000256" key="3">
    <source>
        <dbReference type="PROSITE-ProRule" id="PRU00339"/>
    </source>
</evidence>
<dbReference type="GO" id="GO:0009279">
    <property type="term" value="C:cell outer membrane"/>
    <property type="evidence" value="ECO:0007669"/>
    <property type="project" value="TreeGrafter"/>
</dbReference>
<feature type="non-terminal residue" evidence="4">
    <location>
        <position position="1"/>
    </location>
</feature>
<dbReference type="SMART" id="SM00028">
    <property type="entry name" value="TPR"/>
    <property type="match status" value="2"/>
</dbReference>
<dbReference type="AlphaFoldDB" id="A0A8J6P163"/>
<keyword evidence="1" id="KW-0677">Repeat</keyword>
<accession>A0A8J6P163</accession>
<evidence type="ECO:0000313" key="4">
    <source>
        <dbReference type="EMBL" id="MBC8433839.1"/>
    </source>
</evidence>
<dbReference type="GO" id="GO:0046813">
    <property type="term" value="P:receptor-mediated virion attachment to host cell"/>
    <property type="evidence" value="ECO:0007669"/>
    <property type="project" value="TreeGrafter"/>
</dbReference>
<dbReference type="InterPro" id="IPR011990">
    <property type="entry name" value="TPR-like_helical_dom_sf"/>
</dbReference>
<evidence type="ECO:0000256" key="2">
    <source>
        <dbReference type="ARBA" id="ARBA00022803"/>
    </source>
</evidence>
<dbReference type="EMBL" id="JACNIG010000343">
    <property type="protein sequence ID" value="MBC8433839.1"/>
    <property type="molecule type" value="Genomic_DNA"/>
</dbReference>
<dbReference type="PANTHER" id="PTHR44858">
    <property type="entry name" value="TETRATRICOPEPTIDE REPEAT PROTEIN 6"/>
    <property type="match status" value="1"/>
</dbReference>
<dbReference type="SUPFAM" id="SSF48452">
    <property type="entry name" value="TPR-like"/>
    <property type="match status" value="1"/>
</dbReference>
<dbReference type="Proteomes" id="UP000605201">
    <property type="component" value="Unassembled WGS sequence"/>
</dbReference>
<evidence type="ECO:0000313" key="5">
    <source>
        <dbReference type="Proteomes" id="UP000605201"/>
    </source>
</evidence>
<gene>
    <name evidence="4" type="ORF">H8D96_18160</name>
</gene>
<dbReference type="Pfam" id="PF13432">
    <property type="entry name" value="TPR_16"/>
    <property type="match status" value="1"/>
</dbReference>
<feature type="repeat" description="TPR" evidence="3">
    <location>
        <begin position="22"/>
        <end position="55"/>
    </location>
</feature>
<feature type="repeat" description="TPR" evidence="3">
    <location>
        <begin position="56"/>
        <end position="89"/>
    </location>
</feature>
<sequence length="111" mass="12407">EGDSAAALADYTNVIRLDTEHGKAYNNRGIQRNSQGDSAGAMEDFNTAIRLAPYSPEAYANRGMLHLAKNDLQSAFYDFTKVLEVTLAAWPHRAEIEQLHISIRKRLETVD</sequence>
<organism evidence="4 5">
    <name type="scientific">Candidatus Desulfatibia vada</name>
    <dbReference type="NCBI Taxonomy" id="2841696"/>
    <lineage>
        <taxon>Bacteria</taxon>
        <taxon>Pseudomonadati</taxon>
        <taxon>Thermodesulfobacteriota</taxon>
        <taxon>Desulfobacteria</taxon>
        <taxon>Desulfobacterales</taxon>
        <taxon>Desulfobacterales incertae sedis</taxon>
        <taxon>Candidatus Desulfatibia</taxon>
    </lineage>
</organism>
<comment type="caution">
    <text evidence="4">The sequence shown here is derived from an EMBL/GenBank/DDBJ whole genome shotgun (WGS) entry which is preliminary data.</text>
</comment>
<name>A0A8J6P163_9BACT</name>
<dbReference type="PANTHER" id="PTHR44858:SF1">
    <property type="entry name" value="UDP-N-ACETYLGLUCOSAMINE--PEPTIDE N-ACETYLGLUCOSAMINYLTRANSFERASE SPINDLY-RELATED"/>
    <property type="match status" value="1"/>
</dbReference>
<dbReference type="InterPro" id="IPR019734">
    <property type="entry name" value="TPR_rpt"/>
</dbReference>
<reference evidence="4 5" key="1">
    <citation type="submission" date="2020-08" db="EMBL/GenBank/DDBJ databases">
        <title>Bridging the membrane lipid divide: bacteria of the FCB group superphylum have the potential to synthesize archaeal ether lipids.</title>
        <authorList>
            <person name="Villanueva L."/>
            <person name="Von Meijenfeldt F.A.B."/>
            <person name="Westbye A.B."/>
            <person name="Yadav S."/>
            <person name="Hopmans E.C."/>
            <person name="Dutilh B.E."/>
            <person name="Sinninghe Damste J.S."/>
        </authorList>
    </citation>
    <scope>NUCLEOTIDE SEQUENCE [LARGE SCALE GENOMIC DNA]</scope>
    <source>
        <strain evidence="4">NIOZ-UU17</strain>
    </source>
</reference>
<proteinExistence type="predicted"/>
<dbReference type="InterPro" id="IPR050498">
    <property type="entry name" value="Ycf3"/>
</dbReference>
<dbReference type="Gene3D" id="1.25.40.10">
    <property type="entry name" value="Tetratricopeptide repeat domain"/>
    <property type="match status" value="1"/>
</dbReference>
<evidence type="ECO:0000256" key="1">
    <source>
        <dbReference type="ARBA" id="ARBA00022737"/>
    </source>
</evidence>
<dbReference type="PROSITE" id="PS50005">
    <property type="entry name" value="TPR"/>
    <property type="match status" value="2"/>
</dbReference>